<name>A0ABX0JGQ2_9BACL</name>
<feature type="region of interest" description="Disordered" evidence="1">
    <location>
        <begin position="54"/>
        <end position="87"/>
    </location>
</feature>
<comment type="caution">
    <text evidence="2">The sequence shown here is derived from an EMBL/GenBank/DDBJ whole genome shotgun (WGS) entry which is preliminary data.</text>
</comment>
<feature type="compositionally biased region" description="Gly residues" evidence="1">
    <location>
        <begin position="60"/>
        <end position="87"/>
    </location>
</feature>
<organism evidence="2 3">
    <name type="scientific">Paenibacillus agricola</name>
    <dbReference type="NCBI Taxonomy" id="2716264"/>
    <lineage>
        <taxon>Bacteria</taxon>
        <taxon>Bacillati</taxon>
        <taxon>Bacillota</taxon>
        <taxon>Bacilli</taxon>
        <taxon>Bacillales</taxon>
        <taxon>Paenibacillaceae</taxon>
        <taxon>Paenibacillus</taxon>
    </lineage>
</organism>
<evidence type="ECO:0000313" key="2">
    <source>
        <dbReference type="EMBL" id="NHN35669.1"/>
    </source>
</evidence>
<dbReference type="EMBL" id="JAAOIW010000076">
    <property type="protein sequence ID" value="NHN35669.1"/>
    <property type="molecule type" value="Genomic_DNA"/>
</dbReference>
<protein>
    <submittedName>
        <fullName evidence="2">Uncharacterized protein</fullName>
    </submittedName>
</protein>
<gene>
    <name evidence="2" type="ORF">G9U52_39080</name>
</gene>
<dbReference type="Proteomes" id="UP001165962">
    <property type="component" value="Unassembled WGS sequence"/>
</dbReference>
<sequence>MVRSQLLRAKPQAAYAYPTMELAATAPFAYLMMSGQNPITYMVDSWKMTMPYGSSASGSGNSGYSGDGGYSGGDSGGGDGGGGAGAD</sequence>
<keyword evidence="3" id="KW-1185">Reference proteome</keyword>
<evidence type="ECO:0000313" key="3">
    <source>
        <dbReference type="Proteomes" id="UP001165962"/>
    </source>
</evidence>
<accession>A0ABX0JGQ2</accession>
<proteinExistence type="predicted"/>
<reference evidence="2" key="1">
    <citation type="submission" date="2020-03" db="EMBL/GenBank/DDBJ databases">
        <title>Draft sequencing of Paenibacilllus sp. S3N08.</title>
        <authorList>
            <person name="Kim D.-U."/>
        </authorList>
    </citation>
    <scope>NUCLEOTIDE SEQUENCE</scope>
    <source>
        <strain evidence="2">S3N08</strain>
    </source>
</reference>
<evidence type="ECO:0000256" key="1">
    <source>
        <dbReference type="SAM" id="MobiDB-lite"/>
    </source>
</evidence>